<name>A0A919Y4P1_9BACL</name>
<keyword evidence="6 8" id="KW-1133">Transmembrane helix</keyword>
<dbReference type="Pfam" id="PF01544">
    <property type="entry name" value="CorA"/>
    <property type="match status" value="1"/>
</dbReference>
<dbReference type="CDD" id="cd12821">
    <property type="entry name" value="EcCorA_ZntB-like"/>
    <property type="match status" value="1"/>
</dbReference>
<reference evidence="9" key="1">
    <citation type="submission" date="2021-03" db="EMBL/GenBank/DDBJ databases">
        <title>Antimicrobial resistance genes in bacteria isolated from Japanese honey, and their potential for conferring macrolide and lincosamide resistance in the American foulbrood pathogen Paenibacillus larvae.</title>
        <authorList>
            <person name="Okamoto M."/>
            <person name="Kumagai M."/>
            <person name="Kanamori H."/>
            <person name="Takamatsu D."/>
        </authorList>
    </citation>
    <scope>NUCLEOTIDE SEQUENCE</scope>
    <source>
        <strain evidence="9">J41TS4</strain>
    </source>
</reference>
<evidence type="ECO:0000256" key="5">
    <source>
        <dbReference type="ARBA" id="ARBA00022692"/>
    </source>
</evidence>
<dbReference type="InterPro" id="IPR002523">
    <property type="entry name" value="MgTranspt_CorA/ZnTranspt_ZntB"/>
</dbReference>
<dbReference type="SUPFAM" id="SSF143865">
    <property type="entry name" value="CorA soluble domain-like"/>
    <property type="match status" value="1"/>
</dbReference>
<dbReference type="PANTHER" id="PTHR46494:SF2">
    <property type="entry name" value="MAGNESIUM TRANSPORT PROTEIN CORA"/>
    <property type="match status" value="1"/>
</dbReference>
<dbReference type="AlphaFoldDB" id="A0A919Y4P1"/>
<dbReference type="PANTHER" id="PTHR46494">
    <property type="entry name" value="CORA FAMILY METAL ION TRANSPORTER (EUROFUNG)"/>
    <property type="match status" value="1"/>
</dbReference>
<dbReference type="Gene3D" id="1.20.58.340">
    <property type="entry name" value="Magnesium transport protein CorA, transmembrane region"/>
    <property type="match status" value="2"/>
</dbReference>
<comment type="similarity">
    <text evidence="2">Belongs to the CorA metal ion transporter (MIT) (TC 1.A.35) family.</text>
</comment>
<evidence type="ECO:0000313" key="10">
    <source>
        <dbReference type="Proteomes" id="UP000678895"/>
    </source>
</evidence>
<dbReference type="GO" id="GO:0000287">
    <property type="term" value="F:magnesium ion binding"/>
    <property type="evidence" value="ECO:0007669"/>
    <property type="project" value="TreeGrafter"/>
</dbReference>
<comment type="subcellular location">
    <subcellularLocation>
        <location evidence="1">Cell membrane</location>
        <topology evidence="1">Multi-pass membrane protein</topology>
    </subcellularLocation>
</comment>
<evidence type="ECO:0000256" key="1">
    <source>
        <dbReference type="ARBA" id="ARBA00004651"/>
    </source>
</evidence>
<evidence type="ECO:0000256" key="6">
    <source>
        <dbReference type="ARBA" id="ARBA00022989"/>
    </source>
</evidence>
<protein>
    <submittedName>
        <fullName evidence="9">Magnesium transport protein CorA</fullName>
    </submittedName>
</protein>
<evidence type="ECO:0000256" key="4">
    <source>
        <dbReference type="ARBA" id="ARBA00022475"/>
    </source>
</evidence>
<sequence>MEKIGALQQVTTDHDWIWLDLQDDEGDSSGIEQLRREHPDVRTWLDMISKQETNYLTVRFPDGREPVLFGSLLYTNSEEMPEKDSCLLLHFYVNRDKLITINLDDETRRHLEQQGHLNMLKSAPLAAEGLLVIIRMLMHYLHSGMDQFEKKLREVEETMQKNNHKYLMNQIISARFELLYWSNLFIPCREIAAAVKEAYLQEIEESPIYLRFLYRGNRMQELIEHYEKEMDTLISIDDAVTAFRGNDIMKTLTIVTSVFTPATVIGALWGMNFQRLPWDDLGSVGFALMCGIILLLTGGMYFWIRAKGWTGDLLRAKRKNENL</sequence>
<dbReference type="Proteomes" id="UP000678895">
    <property type="component" value="Unassembled WGS sequence"/>
</dbReference>
<dbReference type="SUPFAM" id="SSF144083">
    <property type="entry name" value="Magnesium transport protein CorA, transmembrane region"/>
    <property type="match status" value="1"/>
</dbReference>
<keyword evidence="3" id="KW-0813">Transport</keyword>
<dbReference type="EMBL" id="BORS01000010">
    <property type="protein sequence ID" value="GIO43238.1"/>
    <property type="molecule type" value="Genomic_DNA"/>
</dbReference>
<dbReference type="InterPro" id="IPR045861">
    <property type="entry name" value="CorA_cytoplasmic_dom"/>
</dbReference>
<dbReference type="GO" id="GO:0005886">
    <property type="term" value="C:plasma membrane"/>
    <property type="evidence" value="ECO:0007669"/>
    <property type="project" value="UniProtKB-SubCell"/>
</dbReference>
<feature type="transmembrane region" description="Helical" evidence="8">
    <location>
        <begin position="283"/>
        <end position="304"/>
    </location>
</feature>
<proteinExistence type="inferred from homology"/>
<evidence type="ECO:0000256" key="2">
    <source>
        <dbReference type="ARBA" id="ARBA00009765"/>
    </source>
</evidence>
<dbReference type="GO" id="GO:0015087">
    <property type="term" value="F:cobalt ion transmembrane transporter activity"/>
    <property type="evidence" value="ECO:0007669"/>
    <property type="project" value="TreeGrafter"/>
</dbReference>
<feature type="transmembrane region" description="Helical" evidence="8">
    <location>
        <begin position="252"/>
        <end position="271"/>
    </location>
</feature>
<keyword evidence="10" id="KW-1185">Reference proteome</keyword>
<dbReference type="InterPro" id="IPR045863">
    <property type="entry name" value="CorA_TM1_TM2"/>
</dbReference>
<keyword evidence="7 8" id="KW-0472">Membrane</keyword>
<evidence type="ECO:0000256" key="8">
    <source>
        <dbReference type="SAM" id="Phobius"/>
    </source>
</evidence>
<keyword evidence="4" id="KW-1003">Cell membrane</keyword>
<accession>A0A919Y4P1</accession>
<dbReference type="GO" id="GO:0050897">
    <property type="term" value="F:cobalt ion binding"/>
    <property type="evidence" value="ECO:0007669"/>
    <property type="project" value="TreeGrafter"/>
</dbReference>
<keyword evidence="5 8" id="KW-0812">Transmembrane</keyword>
<organism evidence="9 10">
    <name type="scientific">Paenibacillus apis</name>
    <dbReference type="NCBI Taxonomy" id="1792174"/>
    <lineage>
        <taxon>Bacteria</taxon>
        <taxon>Bacillati</taxon>
        <taxon>Bacillota</taxon>
        <taxon>Bacilli</taxon>
        <taxon>Bacillales</taxon>
        <taxon>Paenibacillaceae</taxon>
        <taxon>Paenibacillus</taxon>
    </lineage>
</organism>
<comment type="caution">
    <text evidence="9">The sequence shown here is derived from an EMBL/GenBank/DDBJ whole genome shotgun (WGS) entry which is preliminary data.</text>
</comment>
<evidence type="ECO:0000256" key="3">
    <source>
        <dbReference type="ARBA" id="ARBA00022448"/>
    </source>
</evidence>
<evidence type="ECO:0000313" key="9">
    <source>
        <dbReference type="EMBL" id="GIO43238.1"/>
    </source>
</evidence>
<dbReference type="GO" id="GO:0015095">
    <property type="term" value="F:magnesium ion transmembrane transporter activity"/>
    <property type="evidence" value="ECO:0007669"/>
    <property type="project" value="TreeGrafter"/>
</dbReference>
<evidence type="ECO:0000256" key="7">
    <source>
        <dbReference type="ARBA" id="ARBA00023136"/>
    </source>
</evidence>
<gene>
    <name evidence="9" type="primary">corA_2</name>
    <name evidence="9" type="ORF">J41TS4_29960</name>
</gene>